<sequence>MAPTKIPRCPTGPMQPELRLRWEAQFAAAHFQRVFNQSLYPYIGHVVQVFEPPASPGILFQFRNGMREEFAKLLDKRAFPPKSLNEAIRAVVPGAKPVIPDNPGIDHRDAWWRQAAAGAAIGSSFREEGTGTSLHIAFNKALCDVHVDRNGFVVDHDGHTHWDLNGLLRHLTIDLAGDKAPWLLHTGVVLDRNQRPVVQATVGPWFAVDLPSRDGTDRTAVKVGIQITGSFGR</sequence>
<name>A0A1T5G9W7_9HYPH</name>
<gene>
    <name evidence="1" type="ORF">SAMN05660750_03864</name>
</gene>
<organism evidence="1 2">
    <name type="scientific">Bosea thiooxidans</name>
    <dbReference type="NCBI Taxonomy" id="53254"/>
    <lineage>
        <taxon>Bacteria</taxon>
        <taxon>Pseudomonadati</taxon>
        <taxon>Pseudomonadota</taxon>
        <taxon>Alphaproteobacteria</taxon>
        <taxon>Hyphomicrobiales</taxon>
        <taxon>Boseaceae</taxon>
        <taxon>Bosea</taxon>
    </lineage>
</organism>
<proteinExistence type="predicted"/>
<reference evidence="1 2" key="1">
    <citation type="submission" date="2017-02" db="EMBL/GenBank/DDBJ databases">
        <authorList>
            <person name="Peterson S.W."/>
        </authorList>
    </citation>
    <scope>NUCLEOTIDE SEQUENCE [LARGE SCALE GENOMIC DNA]</scope>
    <source>
        <strain evidence="1 2">DSM 9653</strain>
    </source>
</reference>
<dbReference type="EMBL" id="FUYX01000012">
    <property type="protein sequence ID" value="SKC05206.1"/>
    <property type="molecule type" value="Genomic_DNA"/>
</dbReference>
<dbReference type="Proteomes" id="UP000190130">
    <property type="component" value="Unassembled WGS sequence"/>
</dbReference>
<evidence type="ECO:0000313" key="1">
    <source>
        <dbReference type="EMBL" id="SKC05206.1"/>
    </source>
</evidence>
<dbReference type="AlphaFoldDB" id="A0A1T5G9W7"/>
<accession>A0A1T5G9W7</accession>
<evidence type="ECO:0000313" key="2">
    <source>
        <dbReference type="Proteomes" id="UP000190130"/>
    </source>
</evidence>
<protein>
    <submittedName>
        <fullName evidence="1">Uncharacterized protein</fullName>
    </submittedName>
</protein>